<dbReference type="PANTHER" id="PTHR24637">
    <property type="entry name" value="COLLAGEN"/>
    <property type="match status" value="1"/>
</dbReference>
<dbReference type="AlphaFoldDB" id="A0A7U4JRF9"/>
<organism evidence="1 2">
    <name type="scientific">Clostridium sporogenes</name>
    <dbReference type="NCBI Taxonomy" id="1509"/>
    <lineage>
        <taxon>Bacteria</taxon>
        <taxon>Bacillati</taxon>
        <taxon>Bacillota</taxon>
        <taxon>Clostridia</taxon>
        <taxon>Eubacteriales</taxon>
        <taxon>Clostridiaceae</taxon>
        <taxon>Clostridium</taxon>
    </lineage>
</organism>
<evidence type="ECO:0000313" key="2">
    <source>
        <dbReference type="Proteomes" id="UP000033052"/>
    </source>
</evidence>
<dbReference type="InterPro" id="IPR008160">
    <property type="entry name" value="Collagen"/>
</dbReference>
<dbReference type="InterPro" id="IPR021210">
    <property type="entry name" value="Exosporium_BclB"/>
</dbReference>
<accession>A0A7U4JRF9</accession>
<dbReference type="KEGG" id="cld:CLSPO_c32280"/>
<dbReference type="PANTHER" id="PTHR24637:SF422">
    <property type="entry name" value="COLLAGEN IV NC1 DOMAIN-CONTAINING PROTEIN"/>
    <property type="match status" value="1"/>
</dbReference>
<name>A0A7U4JRF9_CLOSG</name>
<gene>
    <name evidence="1" type="ORF">CLSPO_c32280</name>
</gene>
<protein>
    <submittedName>
        <fullName evidence="1">Exosporium protein</fullName>
    </submittedName>
</protein>
<proteinExistence type="predicted"/>
<sequence>MSHRCKMICMPCCCNCTCPRGVTGPTGPRGITGPTGPTGVTGPTGPIGITGPTGPIGITGPTGPIGITGPTGPIGITGPTGPIGITGPTGPIGITGPTGPIGVTGPTGPIGITGPTGPTGASAIIPFASGGPVALVTVLGGLANTGALLGFGSSFPGVTVSAGTITLSPTVSDFAFVAPRTGTITSLAGFFSATIGVTLLSPVQIRLTIYTAPAASNTFTPVGTPLLLTPALGIIAIGTTASGITAENIPVAAGDKILLVADSDTLGVDLASVVTGYVSAGIAIS</sequence>
<dbReference type="NCBIfam" id="TIGR03721">
    <property type="entry name" value="exospore_TM"/>
    <property type="match status" value="1"/>
</dbReference>
<dbReference type="Proteomes" id="UP000033052">
    <property type="component" value="Chromosome"/>
</dbReference>
<dbReference type="EMBL" id="CP009225">
    <property type="protein sequence ID" value="AKC63946.1"/>
    <property type="molecule type" value="Genomic_DNA"/>
</dbReference>
<reference evidence="1 2" key="1">
    <citation type="journal article" date="2015" name="PLoS ONE">
        <title>A universal mariner transposon system for forward genetic studies in the genus clostridium.</title>
        <authorList>
            <person name="Zhang Y."/>
            <person name="Grosse-Honebrink A."/>
            <person name="Minton N.P."/>
        </authorList>
    </citation>
    <scope>NUCLEOTIDE SEQUENCE [LARGE SCALE GENOMIC DNA]</scope>
    <source>
        <strain evidence="1 2">NCIMB 10696</strain>
    </source>
</reference>
<dbReference type="Pfam" id="PF01391">
    <property type="entry name" value="Collagen"/>
    <property type="match status" value="1"/>
</dbReference>
<evidence type="ECO:0000313" key="1">
    <source>
        <dbReference type="EMBL" id="AKC63946.1"/>
    </source>
</evidence>